<dbReference type="Gene3D" id="1.10.260.40">
    <property type="entry name" value="lambda repressor-like DNA-binding domains"/>
    <property type="match status" value="1"/>
</dbReference>
<accession>A0ABV6B0X6</accession>
<dbReference type="RefSeq" id="WP_380009618.1">
    <property type="nucleotide sequence ID" value="NZ_JBHLYR010000032.1"/>
</dbReference>
<feature type="domain" description="HTH cro/C1-type" evidence="1">
    <location>
        <begin position="11"/>
        <end position="66"/>
    </location>
</feature>
<dbReference type="SUPFAM" id="SSF47413">
    <property type="entry name" value="lambda repressor-like DNA-binding domains"/>
    <property type="match status" value="1"/>
</dbReference>
<dbReference type="CDD" id="cd00093">
    <property type="entry name" value="HTH_XRE"/>
    <property type="match status" value="1"/>
</dbReference>
<comment type="caution">
    <text evidence="2">The sequence shown here is derived from an EMBL/GenBank/DDBJ whole genome shotgun (WGS) entry which is preliminary data.</text>
</comment>
<dbReference type="InterPro" id="IPR001387">
    <property type="entry name" value="Cro/C1-type_HTH"/>
</dbReference>
<evidence type="ECO:0000313" key="2">
    <source>
        <dbReference type="EMBL" id="MFB9992531.1"/>
    </source>
</evidence>
<sequence length="75" mass="8467">MTLSAAFGLQIKQRRRQLGWSQEELADRAQLDRTFLGRVERGEFRITLENAWALSNACGESLWTVLKDAEAPTGT</sequence>
<dbReference type="Proteomes" id="UP001589733">
    <property type="component" value="Unassembled WGS sequence"/>
</dbReference>
<name>A0ABV6B0X6_9DEIO</name>
<reference evidence="2 3" key="1">
    <citation type="submission" date="2024-09" db="EMBL/GenBank/DDBJ databases">
        <authorList>
            <person name="Sun Q."/>
            <person name="Mori K."/>
        </authorList>
    </citation>
    <scope>NUCLEOTIDE SEQUENCE [LARGE SCALE GENOMIC DNA]</scope>
    <source>
        <strain evidence="2 3">JCM 13503</strain>
    </source>
</reference>
<evidence type="ECO:0000259" key="1">
    <source>
        <dbReference type="PROSITE" id="PS50943"/>
    </source>
</evidence>
<keyword evidence="3" id="KW-1185">Reference proteome</keyword>
<evidence type="ECO:0000313" key="3">
    <source>
        <dbReference type="Proteomes" id="UP001589733"/>
    </source>
</evidence>
<gene>
    <name evidence="2" type="ORF">ACFFLM_11190</name>
</gene>
<protein>
    <submittedName>
        <fullName evidence="2">Helix-turn-helix domain-containing protein</fullName>
    </submittedName>
</protein>
<dbReference type="EMBL" id="JBHLYR010000032">
    <property type="protein sequence ID" value="MFB9992531.1"/>
    <property type="molecule type" value="Genomic_DNA"/>
</dbReference>
<dbReference type="PROSITE" id="PS50943">
    <property type="entry name" value="HTH_CROC1"/>
    <property type="match status" value="1"/>
</dbReference>
<proteinExistence type="predicted"/>
<dbReference type="Pfam" id="PF01381">
    <property type="entry name" value="HTH_3"/>
    <property type="match status" value="1"/>
</dbReference>
<dbReference type="SMART" id="SM00530">
    <property type="entry name" value="HTH_XRE"/>
    <property type="match status" value="1"/>
</dbReference>
<organism evidence="2 3">
    <name type="scientific">Deinococcus oregonensis</name>
    <dbReference type="NCBI Taxonomy" id="1805970"/>
    <lineage>
        <taxon>Bacteria</taxon>
        <taxon>Thermotogati</taxon>
        <taxon>Deinococcota</taxon>
        <taxon>Deinococci</taxon>
        <taxon>Deinococcales</taxon>
        <taxon>Deinococcaceae</taxon>
        <taxon>Deinococcus</taxon>
    </lineage>
</organism>
<dbReference type="InterPro" id="IPR010982">
    <property type="entry name" value="Lambda_DNA-bd_dom_sf"/>
</dbReference>